<dbReference type="KEGG" id="pno:SNOG_14899"/>
<sequence>MSATKPPNDIILYTYAFSPFGKRVAAYLALRGVGYGLCEQPFTMPRPDLALLPVQYRRIPILTIGSDVYLDTRLILRALEAHPGLTGAPLGASKPADKFVGQLIEKYIVEGPVFGMAAGLVPVKMAHEPTFFKDRQGMLGRNWSKEELEGGYAECLNYIRNMVSFFEETIMADGRSWVFGEEGPKLADINALFMLDFAAGLQLPEDFISAKLYPKVFAWFDRYRGGRRYSKVECAPTLQRSTAKLRRLSSHSSGSASAHVSVDAKDPTGLKHGAEVEVYAADWGTEYRDRGRLVGLTPDEVTIAVKTKGKAEIRVHAPRTGFKIREI</sequence>
<dbReference type="RefSeq" id="XP_001805069.1">
    <property type="nucleotide sequence ID" value="XM_001805017.1"/>
</dbReference>
<dbReference type="Pfam" id="PF13417">
    <property type="entry name" value="GST_N_3"/>
    <property type="match status" value="1"/>
</dbReference>
<evidence type="ECO:0000259" key="2">
    <source>
        <dbReference type="Pfam" id="PF25907"/>
    </source>
</evidence>
<feature type="domain" description="GST N-terminal" evidence="1">
    <location>
        <begin position="12"/>
        <end position="83"/>
    </location>
</feature>
<dbReference type="InterPro" id="IPR036282">
    <property type="entry name" value="Glutathione-S-Trfase_C_sf"/>
</dbReference>
<dbReference type="SUPFAM" id="SSF47616">
    <property type="entry name" value="GST C-terminal domain-like"/>
    <property type="match status" value="1"/>
</dbReference>
<feature type="domain" description="DUF7962" evidence="2">
    <location>
        <begin position="120"/>
        <end position="225"/>
    </location>
</feature>
<dbReference type="EMBL" id="CH445358">
    <property type="protein sequence ID" value="EAT77751.1"/>
    <property type="molecule type" value="Genomic_DNA"/>
</dbReference>
<dbReference type="Gene3D" id="1.20.1050.10">
    <property type="match status" value="1"/>
</dbReference>
<accession>Q0U052</accession>
<evidence type="ECO:0000259" key="1">
    <source>
        <dbReference type="Pfam" id="PF13417"/>
    </source>
</evidence>
<gene>
    <name evidence="3" type="ORF">SNOG_14899</name>
</gene>
<organism evidence="3 4">
    <name type="scientific">Phaeosphaeria nodorum (strain SN15 / ATCC MYA-4574 / FGSC 10173)</name>
    <name type="common">Glume blotch fungus</name>
    <name type="synonym">Parastagonospora nodorum</name>
    <dbReference type="NCBI Taxonomy" id="321614"/>
    <lineage>
        <taxon>Eukaryota</taxon>
        <taxon>Fungi</taxon>
        <taxon>Dikarya</taxon>
        <taxon>Ascomycota</taxon>
        <taxon>Pezizomycotina</taxon>
        <taxon>Dothideomycetes</taxon>
        <taxon>Pleosporomycetidae</taxon>
        <taxon>Pleosporales</taxon>
        <taxon>Pleosporineae</taxon>
        <taxon>Phaeosphaeriaceae</taxon>
        <taxon>Parastagonospora</taxon>
    </lineage>
</organism>
<dbReference type="SUPFAM" id="SSF52833">
    <property type="entry name" value="Thioredoxin-like"/>
    <property type="match status" value="1"/>
</dbReference>
<evidence type="ECO:0000313" key="3">
    <source>
        <dbReference type="EMBL" id="EAT77751.1"/>
    </source>
</evidence>
<reference evidence="4" key="1">
    <citation type="journal article" date="2007" name="Plant Cell">
        <title>Dothideomycete-plant interactions illuminated by genome sequencing and EST analysis of the wheat pathogen Stagonospora nodorum.</title>
        <authorList>
            <person name="Hane J.K."/>
            <person name="Lowe R.G."/>
            <person name="Solomon P.S."/>
            <person name="Tan K.C."/>
            <person name="Schoch C.L."/>
            <person name="Spatafora J.W."/>
            <person name="Crous P.W."/>
            <person name="Kodira C."/>
            <person name="Birren B.W."/>
            <person name="Galagan J.E."/>
            <person name="Torriani S.F."/>
            <person name="McDonald B.A."/>
            <person name="Oliver R.P."/>
        </authorList>
    </citation>
    <scope>NUCLEOTIDE SEQUENCE [LARGE SCALE GENOMIC DNA]</scope>
    <source>
        <strain evidence="4">SN15 / ATCC MYA-4574 / FGSC 10173</strain>
    </source>
</reference>
<dbReference type="AlphaFoldDB" id="Q0U052"/>
<dbReference type="InParanoid" id="Q0U052"/>
<dbReference type="InterPro" id="IPR058268">
    <property type="entry name" value="DUF7962"/>
</dbReference>
<dbReference type="HOGENOM" id="CLU_039745_0_0_1"/>
<dbReference type="Gene3D" id="3.40.30.110">
    <property type="match status" value="2"/>
</dbReference>
<dbReference type="Pfam" id="PF25907">
    <property type="entry name" value="DUF7962"/>
    <property type="match status" value="1"/>
</dbReference>
<dbReference type="Proteomes" id="UP000001055">
    <property type="component" value="Unassembled WGS sequence"/>
</dbReference>
<dbReference type="VEuPathDB" id="FungiDB:JI435_148990"/>
<dbReference type="eggNOG" id="ENOG502S039">
    <property type="taxonomic scope" value="Eukaryota"/>
</dbReference>
<dbReference type="OMA" id="KVFAWME"/>
<name>Q0U052_PHANO</name>
<dbReference type="GeneID" id="5981996"/>
<evidence type="ECO:0000313" key="4">
    <source>
        <dbReference type="Proteomes" id="UP000001055"/>
    </source>
</evidence>
<dbReference type="InterPro" id="IPR004045">
    <property type="entry name" value="Glutathione_S-Trfase_N"/>
</dbReference>
<proteinExistence type="predicted"/>
<dbReference type="InterPro" id="IPR036249">
    <property type="entry name" value="Thioredoxin-like_sf"/>
</dbReference>
<protein>
    <submittedName>
        <fullName evidence="3">Uncharacterized protein</fullName>
    </submittedName>
</protein>